<keyword evidence="2" id="KW-1185">Reference proteome</keyword>
<protein>
    <submittedName>
        <fullName evidence="1">Uncharacterized protein</fullName>
    </submittedName>
</protein>
<accession>A0ABR6N211</accession>
<reference evidence="1 2" key="1">
    <citation type="submission" date="2020-08" db="EMBL/GenBank/DDBJ databases">
        <title>Genomic Encyclopedia of Type Strains, Phase IV (KMG-IV): sequencing the most valuable type-strain genomes for metagenomic binning, comparative biology and taxonomic classification.</title>
        <authorList>
            <person name="Goeker M."/>
        </authorList>
    </citation>
    <scope>NUCLEOTIDE SEQUENCE [LARGE SCALE GENOMIC DNA]</scope>
    <source>
        <strain evidence="1 2">DSM 101535</strain>
    </source>
</reference>
<proteinExistence type="predicted"/>
<dbReference type="RefSeq" id="WP_184033292.1">
    <property type="nucleotide sequence ID" value="NZ_BAABAR010000007.1"/>
</dbReference>
<dbReference type="EMBL" id="JACIJN010000002">
    <property type="protein sequence ID" value="MBB5724819.1"/>
    <property type="molecule type" value="Genomic_DNA"/>
</dbReference>
<gene>
    <name evidence="1" type="ORF">FHS97_000727</name>
</gene>
<evidence type="ECO:0000313" key="2">
    <source>
        <dbReference type="Proteomes" id="UP000560131"/>
    </source>
</evidence>
<dbReference type="Proteomes" id="UP000560131">
    <property type="component" value="Unassembled WGS sequence"/>
</dbReference>
<comment type="caution">
    <text evidence="1">The sequence shown here is derived from an EMBL/GenBank/DDBJ whole genome shotgun (WGS) entry which is preliminary data.</text>
</comment>
<evidence type="ECO:0000313" key="1">
    <source>
        <dbReference type="EMBL" id="MBB5724819.1"/>
    </source>
</evidence>
<organism evidence="1 2">
    <name type="scientific">Sphingomonas endophytica</name>
    <dbReference type="NCBI Taxonomy" id="869719"/>
    <lineage>
        <taxon>Bacteria</taxon>
        <taxon>Pseudomonadati</taxon>
        <taxon>Pseudomonadota</taxon>
        <taxon>Alphaproteobacteria</taxon>
        <taxon>Sphingomonadales</taxon>
        <taxon>Sphingomonadaceae</taxon>
        <taxon>Sphingomonas</taxon>
    </lineage>
</organism>
<sequence>MVHEASSDGMPPHGAYVVRDPHAADALATPLRAAFRKETKLPCEMEACLDQLRRVRFRN</sequence>
<name>A0ABR6N211_9SPHN</name>